<comment type="caution">
    <text evidence="5">The sequence shown here is derived from an EMBL/GenBank/DDBJ whole genome shotgun (WGS) entry which is preliminary data.</text>
</comment>
<keyword evidence="6" id="KW-1185">Reference proteome</keyword>
<keyword evidence="1" id="KW-0805">Transcription regulation</keyword>
<evidence type="ECO:0000256" key="1">
    <source>
        <dbReference type="ARBA" id="ARBA00023015"/>
    </source>
</evidence>
<organism evidence="5 6">
    <name type="scientific">Haloarcula saliterrae</name>
    <dbReference type="NCBI Taxonomy" id="2950534"/>
    <lineage>
        <taxon>Archaea</taxon>
        <taxon>Methanobacteriati</taxon>
        <taxon>Methanobacteriota</taxon>
        <taxon>Stenosarchaea group</taxon>
        <taxon>Halobacteria</taxon>
        <taxon>Halobacteriales</taxon>
        <taxon>Haloarculaceae</taxon>
        <taxon>Haloarcula</taxon>
    </lineage>
</organism>
<dbReference type="Pfam" id="PF24278">
    <property type="entry name" value="HVO_0513_N"/>
    <property type="match status" value="1"/>
</dbReference>
<protein>
    <submittedName>
        <fullName evidence="5">Helix-turn-helix domain-containing protein</fullName>
    </submittedName>
</protein>
<keyword evidence="2" id="KW-0804">Transcription</keyword>
<dbReference type="PANTHER" id="PTHR34236">
    <property type="entry name" value="DIMETHYL SULFOXIDE REDUCTASE TRANSCRIPTIONAL ACTIVATOR"/>
    <property type="match status" value="1"/>
</dbReference>
<dbReference type="RefSeq" id="WP_310919933.1">
    <property type="nucleotide sequence ID" value="NZ_JAMQON010000003.1"/>
</dbReference>
<accession>A0ABU2FDC0</accession>
<dbReference type="InterPro" id="IPR007050">
    <property type="entry name" value="HTH_bacterioopsin"/>
</dbReference>
<dbReference type="InterPro" id="IPR056493">
    <property type="entry name" value="HVO_0513_N"/>
</dbReference>
<feature type="domain" description="HTH bat-type" evidence="3">
    <location>
        <begin position="162"/>
        <end position="214"/>
    </location>
</feature>
<evidence type="ECO:0000259" key="3">
    <source>
        <dbReference type="Pfam" id="PF04967"/>
    </source>
</evidence>
<dbReference type="PANTHER" id="PTHR34236:SF1">
    <property type="entry name" value="DIMETHYL SULFOXIDE REDUCTASE TRANSCRIPTIONAL ACTIVATOR"/>
    <property type="match status" value="1"/>
</dbReference>
<dbReference type="InterPro" id="IPR036388">
    <property type="entry name" value="WH-like_DNA-bd_sf"/>
</dbReference>
<feature type="domain" description="HVO-0513-like N-terminal" evidence="4">
    <location>
        <begin position="21"/>
        <end position="150"/>
    </location>
</feature>
<evidence type="ECO:0000256" key="2">
    <source>
        <dbReference type="ARBA" id="ARBA00023163"/>
    </source>
</evidence>
<gene>
    <name evidence="5" type="ORF">NDI56_12750</name>
</gene>
<dbReference type="Pfam" id="PF04967">
    <property type="entry name" value="HTH_10"/>
    <property type="match status" value="1"/>
</dbReference>
<evidence type="ECO:0000313" key="5">
    <source>
        <dbReference type="EMBL" id="MDS0260265.1"/>
    </source>
</evidence>
<evidence type="ECO:0000313" key="6">
    <source>
        <dbReference type="Proteomes" id="UP001259659"/>
    </source>
</evidence>
<sequence>MRQIRATARVDPEASPAFFDLLANSTEIEEARVLEVNTTVGGVETVLFAIDGDTAAFAAGAAETPGVESVEVADYDEGPSYALLVMRPLETSLFDAIHQGDRLSGFVVRTPIIYRDGAMHGRIVGATEGLQRAFDDSPDAMDIDVEEVGRFRGRLDGVETTLSERQREAVDAALALGYYEQPRAATQADVAAELDCSPQTAGTHLRKAESKVMRAVLAEF</sequence>
<dbReference type="EMBL" id="JAMQON010000003">
    <property type="protein sequence ID" value="MDS0260265.1"/>
    <property type="molecule type" value="Genomic_DNA"/>
</dbReference>
<dbReference type="Proteomes" id="UP001259659">
    <property type="component" value="Unassembled WGS sequence"/>
</dbReference>
<proteinExistence type="predicted"/>
<reference evidence="5 6" key="1">
    <citation type="submission" date="2022-06" db="EMBL/GenBank/DDBJ databases">
        <title>Haloarcula sp. a new haloarchaeum isolate from saline soil.</title>
        <authorList>
            <person name="Strakova D."/>
            <person name="Galisteo C."/>
            <person name="Sanchez-Porro C."/>
            <person name="Ventosa A."/>
        </authorList>
    </citation>
    <scope>NUCLEOTIDE SEQUENCE [LARGE SCALE GENOMIC DNA]</scope>
    <source>
        <strain evidence="5 6">S1CR25-12</strain>
    </source>
</reference>
<dbReference type="Gene3D" id="1.10.10.10">
    <property type="entry name" value="Winged helix-like DNA-binding domain superfamily/Winged helix DNA-binding domain"/>
    <property type="match status" value="1"/>
</dbReference>
<evidence type="ECO:0000259" key="4">
    <source>
        <dbReference type="Pfam" id="PF24278"/>
    </source>
</evidence>
<name>A0ABU2FDC0_9EURY</name>